<evidence type="ECO:0000313" key="1">
    <source>
        <dbReference type="Proteomes" id="UP000000437"/>
    </source>
</evidence>
<reference evidence="2" key="1">
    <citation type="submission" date="2025-08" db="UniProtKB">
        <authorList>
            <consortium name="RefSeq"/>
        </authorList>
    </citation>
    <scope>IDENTIFICATION</scope>
    <source>
        <strain evidence="2">Tuebingen</strain>
        <tissue evidence="2">Fibroblasts and whole tissue</tissue>
    </source>
</reference>
<dbReference type="Proteomes" id="UP000000437">
    <property type="component" value="Chromosome 12"/>
</dbReference>
<keyword evidence="1" id="KW-1185">Reference proteome</keyword>
<organism evidence="1 2">
    <name type="scientific">Danio rerio</name>
    <name type="common">Zebrafish</name>
    <name type="synonym">Brachydanio rerio</name>
    <dbReference type="NCBI Taxonomy" id="7955"/>
    <lineage>
        <taxon>Eukaryota</taxon>
        <taxon>Metazoa</taxon>
        <taxon>Chordata</taxon>
        <taxon>Craniata</taxon>
        <taxon>Vertebrata</taxon>
        <taxon>Euteleostomi</taxon>
        <taxon>Actinopterygii</taxon>
        <taxon>Neopterygii</taxon>
        <taxon>Teleostei</taxon>
        <taxon>Ostariophysi</taxon>
        <taxon>Cypriniformes</taxon>
        <taxon>Danionidae</taxon>
        <taxon>Danioninae</taxon>
        <taxon>Danio</taxon>
    </lineage>
</organism>
<dbReference type="RefSeq" id="XP_073773439.1">
    <property type="nucleotide sequence ID" value="XM_073917338.1"/>
</dbReference>
<name>A0AC58GUP1_DANRE</name>
<proteinExistence type="predicted"/>
<gene>
    <name evidence="2" type="primary">svila</name>
    <name evidence="2" type="synonym">sb:cb867</name>
    <name evidence="2" type="synonym">svil</name>
    <name evidence="2" type="synonym">wu:fd05a09</name>
</gene>
<evidence type="ECO:0000313" key="2">
    <source>
        <dbReference type="RefSeq" id="XP_073773439.1"/>
    </source>
</evidence>
<protein>
    <submittedName>
        <fullName evidence="2">Supervillin a isoform X27</fullName>
    </submittedName>
</protein>
<accession>A0AC58GUP1</accession>
<sequence length="1864" mass="210347">MYRNPWISNYINHVKLCQGFTRETAPKVGNTKQRRALSFQKEFSFEEKGEGANKEVDVSLLGNTPKVSELRKRFESISTSQSWDMNRKERIARRLEGIDNDVLQSLPGCGGLVSNRLLEEDTPRYTRAADTFDPCTVSLQHYGKSEPSSQSTDVPSRSHAVHPESVFSTGSSHVAELDSKAERIARYKAERRRQLAERYGISLDQEMETDYTTRFSRPSRELDGLDRHYRSKSEGRDGVEQNAYTTSHHVDKSSSDYHSSPEYSRERTDSISERERMMNLENQRRAQERDRLHGGGGVAPDPSAYMDVSGSARVPGREPGMMGVPSSPNSGRRSMMLSPKQGASPGDLFIEQQAHSILQRHGSHLSSEPSSPEVDEEKLDERAKLSVAAKRSLFRELEKTSDGSVLKTWSRNPAVERRLRRGQDRSRTQPVTTEEVVIAATLQASSQQSSMVREQAREVRLAQEATETDRARHASPGEGGHEEPDLSTLTLAEKMALFNRLAQPSSHGSRARGDTRARRSNARYQTQPITLGEVEQFQPAGGARFAPSSNSAMRSSTVSTEHAGDIHLTMPNVSGPAYYEQTVSPQHHPQPAHDIQTHQSLAEGGRLLLSTGKRKLPSPDSVKRTPHAQPARDWDSKAVAVTSQDLSQTDGEHTTDLPVHTAAAVSALQSHSLHEDHTREEEQESDFKTEDGDELSDVMSARQMSIKERLALLKKSGEEDWRNRINKKQDVVKVAVSERHAQLWEVEQSFKKKDDGMMIDDFAVSDQLWDPVFSSSLLCASEPLDQIANLPKATLLPVQVDERHPWRRKKMGNEVVESQQLERVEMSIQERKQLITSQEEAWKAKGYGAANDSTQFTVAGRMVKKGLAAPSVLTNPVLSPLSSKNKNTSHTITKPHEEIEVKQNMKLESDMKLEKLETFLGRLNSKVPGLQEATIAVTEKSVKEVMTLDDEVFDKFYRHAEDMAKFTSRVEISDDFDDIFGVQLPRLTSEMVQHKRAVRPTRNVQSSKNPLKMLAVREDIRHEYTEQRLNIGLLESKRMKQEKMNKNSGFSEVALAGLASKENFSSVSLRSVNASEQSSNNSAMPYKKLMLIQVKGRRHVQTRLVEPRASSLNSGDCFLLITPHHCFIWIGEFANVIEKAKAAELATFVQTKHDLGCRASYVQTIEEGANTHTHAAKDFWKILGGQTSYQSAGTPEQDEFYESAVVETNCIYRLMEDKLVPHDDYWGRVPRCSMLNPKEVLVFDFGSEVYVWHGKEVTLAQRKVAFQLAKHLWNGTFDYTNCDINPLDPGECNALIPRKGQGRPDWAVFGRLTQHNETTLFKEKFLDWSDSKNSKKNGDSHVENKELRSGECRPYDASLMLSAVRAPVRTVLDGVNIGRGYGLVEGEEGRNFEISTLSVDVWHILEFDYSRLPKQSIGQFHEGDTYVVKWKYMISTAVGKRLHSERIIGPGKEKCCYFFWQGRNSTVNEKGTSALMTVELDEERGAQVQVQQGKEPPCFLQCFNGGMIVHAGKREEEEDNTQNDWRLYCVRGEKPIEGHLLEAVCHCSSLRSRTSMILLNIPKASLYLWHGCKAQVHTRDVGRTTANKIKEQCPLEAGLHSSSKVSIQECDEGAEPQGFWEALGKRDRKAYDCMLQDPGKFNFTPRLFQLSSASGEFAAVEFVYPSREPNLVNSMPFLQEDLYTATQPALFLVDNHHEVYLWQGWWPQDSESTGSARIRWDSDRKCAMETVLQYSKEKNEKKTPKSYLIHAGLEPLTFTNMFPSWEHREDIAEITEKEAEVCHQIILVEDVLSRLCKTTYPLAELKARPLPEGVDPLRLETYLSDEDFEGVGASGKKALEMTRSEYEALPGWKQVNVKKAKGLF</sequence>